<dbReference type="GO" id="GO:0043565">
    <property type="term" value="F:sequence-specific DNA binding"/>
    <property type="evidence" value="ECO:0007669"/>
    <property type="project" value="InterPro"/>
</dbReference>
<dbReference type="InterPro" id="IPR011051">
    <property type="entry name" value="RmlC_Cupin_sf"/>
</dbReference>
<reference evidence="5" key="1">
    <citation type="submission" date="2024-06" db="EMBL/GenBank/DDBJ databases">
        <title>Caulobacter inopinatus, sp. nov.</title>
        <authorList>
            <person name="Donachie S.P."/>
        </authorList>
    </citation>
    <scope>NUCLEOTIDE SEQUENCE</scope>
    <source>
        <strain evidence="5">73W</strain>
    </source>
</reference>
<evidence type="ECO:0000259" key="4">
    <source>
        <dbReference type="PROSITE" id="PS01124"/>
    </source>
</evidence>
<dbReference type="SMART" id="SM00342">
    <property type="entry name" value="HTH_ARAC"/>
    <property type="match status" value="1"/>
</dbReference>
<feature type="domain" description="HTH araC/xylS-type" evidence="4">
    <location>
        <begin position="119"/>
        <end position="218"/>
    </location>
</feature>
<dbReference type="Gene3D" id="1.10.10.60">
    <property type="entry name" value="Homeodomain-like"/>
    <property type="match status" value="2"/>
</dbReference>
<dbReference type="RefSeq" id="WP_369058737.1">
    <property type="nucleotide sequence ID" value="NZ_CP158375.1"/>
</dbReference>
<keyword evidence="3" id="KW-0804">Transcription</keyword>
<dbReference type="InterPro" id="IPR050204">
    <property type="entry name" value="AraC_XylS_family_regulators"/>
</dbReference>
<evidence type="ECO:0000313" key="5">
    <source>
        <dbReference type="EMBL" id="XDO95888.1"/>
    </source>
</evidence>
<evidence type="ECO:0000256" key="1">
    <source>
        <dbReference type="ARBA" id="ARBA00023015"/>
    </source>
</evidence>
<dbReference type="Pfam" id="PF12833">
    <property type="entry name" value="HTH_18"/>
    <property type="match status" value="1"/>
</dbReference>
<name>A0AB39KR51_9CAUL</name>
<organism evidence="5">
    <name type="scientific">Caulobacter sp. 73W</name>
    <dbReference type="NCBI Taxonomy" id="3161137"/>
    <lineage>
        <taxon>Bacteria</taxon>
        <taxon>Pseudomonadati</taxon>
        <taxon>Pseudomonadota</taxon>
        <taxon>Alphaproteobacteria</taxon>
        <taxon>Caulobacterales</taxon>
        <taxon>Caulobacteraceae</taxon>
        <taxon>Caulobacter</taxon>
    </lineage>
</organism>
<dbReference type="PANTHER" id="PTHR46796:SF15">
    <property type="entry name" value="BLL1074 PROTEIN"/>
    <property type="match status" value="1"/>
</dbReference>
<dbReference type="InterPro" id="IPR018060">
    <property type="entry name" value="HTH_AraC"/>
</dbReference>
<evidence type="ECO:0000256" key="2">
    <source>
        <dbReference type="ARBA" id="ARBA00023125"/>
    </source>
</evidence>
<dbReference type="PROSITE" id="PS01124">
    <property type="entry name" value="HTH_ARAC_FAMILY_2"/>
    <property type="match status" value="1"/>
</dbReference>
<accession>A0AB39KR51</accession>
<dbReference type="AlphaFoldDB" id="A0AB39KR51"/>
<dbReference type="PANTHER" id="PTHR46796">
    <property type="entry name" value="HTH-TYPE TRANSCRIPTIONAL ACTIVATOR RHAS-RELATED"/>
    <property type="match status" value="1"/>
</dbReference>
<dbReference type="SUPFAM" id="SSF51182">
    <property type="entry name" value="RmlC-like cupins"/>
    <property type="match status" value="1"/>
</dbReference>
<gene>
    <name evidence="5" type="ORF">ABOZ73_13935</name>
</gene>
<keyword evidence="2" id="KW-0238">DNA-binding</keyword>
<keyword evidence="1" id="KW-0805">Transcription regulation</keyword>
<protein>
    <submittedName>
        <fullName evidence="5">Helix-turn-helix transcriptional regulator</fullName>
    </submittedName>
</protein>
<sequence>MHPPARQRLSRHADLPRHRHAEPYLAVVLAGGYEEAGDGGRRHVRAGEAVLHHAFEAHLDRMSAHGAEVLNLPLPQDLSLPAFLVLDDVDALARLAESDMRAASELAVSALRPLGAAAEDWPDALAAALNNDPSIKITAWASRQGLTAESVSRGFHKVFGVTPKRFRLEARARRAWRDLPHAPTLASLAADTGFADQAHMTRAITDITGRTPGAWIKSLQYA</sequence>
<evidence type="ECO:0000256" key="3">
    <source>
        <dbReference type="ARBA" id="ARBA00023163"/>
    </source>
</evidence>
<dbReference type="GO" id="GO:0003700">
    <property type="term" value="F:DNA-binding transcription factor activity"/>
    <property type="evidence" value="ECO:0007669"/>
    <property type="project" value="InterPro"/>
</dbReference>
<dbReference type="EMBL" id="CP158375">
    <property type="protein sequence ID" value="XDO95888.1"/>
    <property type="molecule type" value="Genomic_DNA"/>
</dbReference>
<proteinExistence type="predicted"/>